<evidence type="ECO:0000313" key="2">
    <source>
        <dbReference type="Proteomes" id="UP000070168"/>
    </source>
</evidence>
<accession>A0A135LD68</accession>
<dbReference type="STRING" id="5078.A0A135LD68"/>
<gene>
    <name evidence="1" type="ORF">PGRI_035760</name>
</gene>
<name>A0A135LD68_PENPA</name>
<sequence>MSSLDLDLVAPTIHVNSQCYEKRDVSALAGHVVLSATSFPPLANLTHIHVRFIQFVTSTADSKTTWRDLCRFYKSTKKSHQPSSRNERTIQHVSLPILSKGLVSSAGRIVSKSYFNLEIPTNIPGTTETPIGSITYAIEATAATSKHVLITNRRPLKLNRQVIQSDPTKTQYRVYFPTSNSIQGMILSQNSTPRSGPRISFTATIHTRWETAQADRATERRHIVVRELRWQAEEIVKLMSKSNSSDEKYSICERQSVRKLCDGSTKEYWGYGHNPYIKQPHGQNVEGKGGENSNICVPFGFTIPKQVAVVDDIDLAAYDIGADRVGDIPQCSFPRDVCFPSPEKMTKGIIVYHQLKIEIVTGEDVFHKCTGKLVERIQQTITCPAIPLSVCEVSI</sequence>
<dbReference type="OrthoDB" id="3922101at2759"/>
<dbReference type="Proteomes" id="UP000070168">
    <property type="component" value="Unassembled WGS sequence"/>
</dbReference>
<organism evidence="1 2">
    <name type="scientific">Penicillium patulum</name>
    <name type="common">Penicillium griseofulvum</name>
    <dbReference type="NCBI Taxonomy" id="5078"/>
    <lineage>
        <taxon>Eukaryota</taxon>
        <taxon>Fungi</taxon>
        <taxon>Dikarya</taxon>
        <taxon>Ascomycota</taxon>
        <taxon>Pezizomycotina</taxon>
        <taxon>Eurotiomycetes</taxon>
        <taxon>Eurotiomycetidae</taxon>
        <taxon>Eurotiales</taxon>
        <taxon>Aspergillaceae</taxon>
        <taxon>Penicillium</taxon>
    </lineage>
</organism>
<evidence type="ECO:0008006" key="3">
    <source>
        <dbReference type="Google" id="ProtNLM"/>
    </source>
</evidence>
<evidence type="ECO:0000313" key="1">
    <source>
        <dbReference type="EMBL" id="KXG46830.1"/>
    </source>
</evidence>
<dbReference type="Gene3D" id="2.60.40.640">
    <property type="match status" value="1"/>
</dbReference>
<proteinExistence type="predicted"/>
<dbReference type="RefSeq" id="XP_040645366.1">
    <property type="nucleotide sequence ID" value="XM_040791289.1"/>
</dbReference>
<dbReference type="EMBL" id="LHQR01000067">
    <property type="protein sequence ID" value="KXG46830.1"/>
    <property type="molecule type" value="Genomic_DNA"/>
</dbReference>
<dbReference type="OMA" id="ATIHTHW"/>
<keyword evidence="2" id="KW-1185">Reference proteome</keyword>
<dbReference type="AlphaFoldDB" id="A0A135LD68"/>
<protein>
    <recommendedName>
        <fullName evidence="3">Arrestin-like N-terminal domain-containing protein</fullName>
    </recommendedName>
</protein>
<dbReference type="GeneID" id="63706589"/>
<comment type="caution">
    <text evidence="1">The sequence shown here is derived from an EMBL/GenBank/DDBJ whole genome shotgun (WGS) entry which is preliminary data.</text>
</comment>
<reference evidence="1 2" key="1">
    <citation type="journal article" date="2016" name="BMC Genomics">
        <title>Genome sequencing and secondary metabolism of the postharvest pathogen Penicillium griseofulvum.</title>
        <authorList>
            <person name="Banani H."/>
            <person name="Marcet-Houben M."/>
            <person name="Ballester A.R."/>
            <person name="Abbruscato P."/>
            <person name="Gonzalez-Candelas L."/>
            <person name="Gabaldon T."/>
            <person name="Spadaro D."/>
        </authorList>
    </citation>
    <scope>NUCLEOTIDE SEQUENCE [LARGE SCALE GENOMIC DNA]</scope>
    <source>
        <strain evidence="1 2">PG3</strain>
    </source>
</reference>
<dbReference type="InterPro" id="IPR014752">
    <property type="entry name" value="Arrestin-like_C"/>
</dbReference>